<reference evidence="14 15" key="1">
    <citation type="submission" date="2011-09" db="EMBL/GenBank/DDBJ databases">
        <title>The draft genome of Treponema saccharophilum DSM 2985.</title>
        <authorList>
            <consortium name="US DOE Joint Genome Institute (JGI-PGF)"/>
            <person name="Lucas S."/>
            <person name="Copeland A."/>
            <person name="Lapidus A."/>
            <person name="Glavina del Rio T."/>
            <person name="Dalin E."/>
            <person name="Tice H."/>
            <person name="Bruce D."/>
            <person name="Goodwin L."/>
            <person name="Pitluck S."/>
            <person name="Peters L."/>
            <person name="Kyrpides N."/>
            <person name="Mavromatis K."/>
            <person name="Ivanova N."/>
            <person name="Markowitz V."/>
            <person name="Cheng J.-F."/>
            <person name="Hugenholtz P."/>
            <person name="Woyke T."/>
            <person name="Wu D."/>
            <person name="Gronow S."/>
            <person name="Wellnitz S."/>
            <person name="Brambilla E."/>
            <person name="Klenk H.-P."/>
            <person name="Eisen J.A."/>
        </authorList>
    </citation>
    <scope>NUCLEOTIDE SEQUENCE [LARGE SCALE GENOMIC DNA]</scope>
    <source>
        <strain evidence="14 15">DSM 2985</strain>
    </source>
</reference>
<feature type="active site" description="Proton donor" evidence="9 10">
    <location>
        <position position="58"/>
    </location>
</feature>
<dbReference type="NCBIfam" id="TIGR00223">
    <property type="entry name" value="panD"/>
    <property type="match status" value="1"/>
</dbReference>
<evidence type="ECO:0000256" key="6">
    <source>
        <dbReference type="ARBA" id="ARBA00023239"/>
    </source>
</evidence>
<dbReference type="PANTHER" id="PTHR21012:SF0">
    <property type="entry name" value="ASPARTATE 1-DECARBOXYLASE"/>
    <property type="match status" value="1"/>
</dbReference>
<dbReference type="Pfam" id="PF02261">
    <property type="entry name" value="Asp_decarbox"/>
    <property type="match status" value="1"/>
</dbReference>
<dbReference type="CDD" id="cd06919">
    <property type="entry name" value="Asp_decarbox"/>
    <property type="match status" value="1"/>
</dbReference>
<dbReference type="EMBL" id="AGRW01000034">
    <property type="protein sequence ID" value="EIC02733.1"/>
    <property type="molecule type" value="Genomic_DNA"/>
</dbReference>
<feature type="modified residue" description="Pyruvic acid (Ser)" evidence="9 12">
    <location>
        <position position="25"/>
    </location>
</feature>
<dbReference type="EC" id="4.1.1.11" evidence="9"/>
<keyword evidence="15" id="KW-1185">Reference proteome</keyword>
<dbReference type="PANTHER" id="PTHR21012">
    <property type="entry name" value="ASPARTATE 1-DECARBOXYLASE"/>
    <property type="match status" value="1"/>
</dbReference>
<comment type="catalytic activity">
    <reaction evidence="9">
        <text>L-aspartate + H(+) = beta-alanine + CO2</text>
        <dbReference type="Rhea" id="RHEA:19497"/>
        <dbReference type="ChEBI" id="CHEBI:15378"/>
        <dbReference type="ChEBI" id="CHEBI:16526"/>
        <dbReference type="ChEBI" id="CHEBI:29991"/>
        <dbReference type="ChEBI" id="CHEBI:57966"/>
        <dbReference type="EC" id="4.1.1.11"/>
    </reaction>
</comment>
<dbReference type="GO" id="GO:0005829">
    <property type="term" value="C:cytosol"/>
    <property type="evidence" value="ECO:0007669"/>
    <property type="project" value="TreeGrafter"/>
</dbReference>
<dbReference type="RefSeq" id="WP_002702512.1">
    <property type="nucleotide sequence ID" value="NZ_AGRW01000034.1"/>
</dbReference>
<name>H7EI54_9SPIR</name>
<keyword evidence="4 9" id="KW-0068">Autocatalytic cleavage</keyword>
<dbReference type="GO" id="GO:0015940">
    <property type="term" value="P:pantothenate biosynthetic process"/>
    <property type="evidence" value="ECO:0007669"/>
    <property type="project" value="UniProtKB-UniRule"/>
</dbReference>
<dbReference type="InterPro" id="IPR009010">
    <property type="entry name" value="Asp_de-COase-like_dom_sf"/>
</dbReference>
<dbReference type="PATRIC" id="fig|907348.3.peg.488"/>
<comment type="subunit">
    <text evidence="9">Heterooctamer of four alpha and four beta subunits.</text>
</comment>
<comment type="cofactor">
    <cofactor evidence="9 10">
        <name>pyruvate</name>
        <dbReference type="ChEBI" id="CHEBI:15361"/>
    </cofactor>
    <text evidence="9 10">Binds 1 pyruvoyl group covalently per subunit.</text>
</comment>
<protein>
    <recommendedName>
        <fullName evidence="9">Aspartate 1-decarboxylase</fullName>
        <ecNumber evidence="9">4.1.1.11</ecNumber>
    </recommendedName>
    <alternativeName>
        <fullName evidence="9">Aspartate alpha-decarboxylase</fullName>
    </alternativeName>
    <component>
        <recommendedName>
            <fullName evidence="9">Aspartate 1-decarboxylase beta chain</fullName>
        </recommendedName>
    </component>
    <component>
        <recommendedName>
            <fullName evidence="9">Aspartate 1-decarboxylase alpha chain</fullName>
        </recommendedName>
    </component>
</protein>
<dbReference type="OrthoDB" id="9803983at2"/>
<dbReference type="Gene3D" id="2.40.40.20">
    <property type="match status" value="1"/>
</dbReference>
<evidence type="ECO:0000313" key="15">
    <source>
        <dbReference type="Proteomes" id="UP000003571"/>
    </source>
</evidence>
<evidence type="ECO:0000256" key="4">
    <source>
        <dbReference type="ARBA" id="ARBA00022813"/>
    </source>
</evidence>
<gene>
    <name evidence="9" type="primary">panD</name>
    <name evidence="14" type="ORF">TresaDRAFT_2228</name>
</gene>
<evidence type="ECO:0000256" key="11">
    <source>
        <dbReference type="PIRSR" id="PIRSR006246-2"/>
    </source>
</evidence>
<dbReference type="UniPathway" id="UPA00028">
    <property type="reaction ID" value="UER00002"/>
</dbReference>
<dbReference type="eggNOG" id="COG0853">
    <property type="taxonomic scope" value="Bacteria"/>
</dbReference>
<dbReference type="GO" id="GO:0006523">
    <property type="term" value="P:alanine biosynthetic process"/>
    <property type="evidence" value="ECO:0007669"/>
    <property type="project" value="InterPro"/>
</dbReference>
<keyword evidence="8 9" id="KW-0670">Pyruvate</keyword>
<dbReference type="HAMAP" id="MF_00446">
    <property type="entry name" value="PanD"/>
    <property type="match status" value="1"/>
</dbReference>
<evidence type="ECO:0000256" key="8">
    <source>
        <dbReference type="ARBA" id="ARBA00023317"/>
    </source>
</evidence>
<keyword evidence="5 9" id="KW-0865">Zymogen</keyword>
<dbReference type="Proteomes" id="UP000003571">
    <property type="component" value="Unassembled WGS sequence"/>
</dbReference>
<evidence type="ECO:0000256" key="13">
    <source>
        <dbReference type="PIRSR" id="PIRSR006246-5"/>
    </source>
</evidence>
<proteinExistence type="inferred from homology"/>
<evidence type="ECO:0000256" key="9">
    <source>
        <dbReference type="HAMAP-Rule" id="MF_00446"/>
    </source>
</evidence>
<evidence type="ECO:0000256" key="12">
    <source>
        <dbReference type="PIRSR" id="PIRSR006246-3"/>
    </source>
</evidence>
<dbReference type="InterPro" id="IPR003190">
    <property type="entry name" value="Asp_decarbox"/>
</dbReference>
<feature type="chain" id="PRO_5013998177" description="Aspartate 1-decarboxylase alpha chain" evidence="9 13">
    <location>
        <begin position="25"/>
        <end position="128"/>
    </location>
</feature>
<sequence length="128" mass="13889">MQIEVLKSKLHRATVTAAMLDYEGSISIDTELLAAAEMHAYQKVDIYNINNGARFSTYIIPGRKGEICLNGAAARMAQVGDRIIIVTFTHIEESEADKWLPNVVLLGDNNTIKEAGRKAIAAGTKVSG</sequence>
<comment type="caution">
    <text evidence="14">The sequence shown here is derived from an EMBL/GenBank/DDBJ whole genome shotgun (WGS) entry which is preliminary data.</text>
</comment>
<keyword evidence="6 9" id="KW-0456">Lyase</keyword>
<dbReference type="STRING" id="907348.TresaDRAFT_2228"/>
<dbReference type="GO" id="GO:0004068">
    <property type="term" value="F:aspartate 1-decarboxylase activity"/>
    <property type="evidence" value="ECO:0007669"/>
    <property type="project" value="UniProtKB-UniRule"/>
</dbReference>
<feature type="active site" description="Schiff-base intermediate with substrate; via pyruvic acid" evidence="9 10">
    <location>
        <position position="25"/>
    </location>
</feature>
<keyword evidence="3 9" id="KW-0210">Decarboxylase</keyword>
<evidence type="ECO:0000256" key="1">
    <source>
        <dbReference type="ARBA" id="ARBA00022490"/>
    </source>
</evidence>
<evidence type="ECO:0000256" key="2">
    <source>
        <dbReference type="ARBA" id="ARBA00022655"/>
    </source>
</evidence>
<dbReference type="SUPFAM" id="SSF50692">
    <property type="entry name" value="ADC-like"/>
    <property type="match status" value="1"/>
</dbReference>
<evidence type="ECO:0000256" key="10">
    <source>
        <dbReference type="PIRSR" id="PIRSR006246-1"/>
    </source>
</evidence>
<comment type="subcellular location">
    <subcellularLocation>
        <location evidence="9">Cytoplasm</location>
    </subcellularLocation>
</comment>
<keyword evidence="2 9" id="KW-0566">Pantothenate biosynthesis</keyword>
<evidence type="ECO:0000256" key="7">
    <source>
        <dbReference type="ARBA" id="ARBA00023270"/>
    </source>
</evidence>
<feature type="binding site" evidence="9 11">
    <location>
        <position position="57"/>
    </location>
    <ligand>
        <name>substrate</name>
    </ligand>
</feature>
<evidence type="ECO:0000256" key="3">
    <source>
        <dbReference type="ARBA" id="ARBA00022793"/>
    </source>
</evidence>
<feature type="chain" id="PRO_5013998173" description="Aspartate 1-decarboxylase beta chain" evidence="9 13">
    <location>
        <begin position="1"/>
        <end position="24"/>
    </location>
</feature>
<keyword evidence="7 9" id="KW-0704">Schiff base</keyword>
<dbReference type="PIRSF" id="PIRSF006246">
    <property type="entry name" value="Asp_decarbox"/>
    <property type="match status" value="1"/>
</dbReference>
<comment type="similarity">
    <text evidence="9">Belongs to the PanD family.</text>
</comment>
<comment type="pathway">
    <text evidence="9">Cofactor biosynthesis; (R)-pantothenate biosynthesis; beta-alanine from L-aspartate: step 1/1.</text>
</comment>
<evidence type="ECO:0000313" key="14">
    <source>
        <dbReference type="EMBL" id="EIC02733.1"/>
    </source>
</evidence>
<organism evidence="14 15">
    <name type="scientific">Treponema saccharophilum DSM 2985</name>
    <dbReference type="NCBI Taxonomy" id="907348"/>
    <lineage>
        <taxon>Bacteria</taxon>
        <taxon>Pseudomonadati</taxon>
        <taxon>Spirochaetota</taxon>
        <taxon>Spirochaetia</taxon>
        <taxon>Spirochaetales</taxon>
        <taxon>Treponemataceae</taxon>
        <taxon>Treponema</taxon>
    </lineage>
</organism>
<dbReference type="AlphaFoldDB" id="H7EI54"/>
<keyword evidence="1 9" id="KW-0963">Cytoplasm</keyword>
<comment type="PTM">
    <text evidence="9 12">Is synthesized initially as an inactive proenzyme, which is activated by self-cleavage at a specific serine bond to produce a beta-subunit with a hydroxyl group at its C-terminus and an alpha-subunit with a pyruvoyl group at its N-terminus.</text>
</comment>
<comment type="function">
    <text evidence="9">Catalyzes the pyruvoyl-dependent decarboxylation of aspartate to produce beta-alanine.</text>
</comment>
<feature type="binding site" evidence="9 11">
    <location>
        <begin position="71"/>
        <end position="73"/>
    </location>
    <ligand>
        <name>substrate</name>
    </ligand>
</feature>
<accession>H7EI54</accession>
<evidence type="ECO:0000256" key="5">
    <source>
        <dbReference type="ARBA" id="ARBA00023145"/>
    </source>
</evidence>